<comment type="caution">
    <text evidence="1">The sequence shown here is derived from an EMBL/GenBank/DDBJ whole genome shotgun (WGS) entry which is preliminary data.</text>
</comment>
<gene>
    <name evidence="1" type="ORF">S01H4_20713</name>
</gene>
<sequence>MKVIENTQLQSGETRLLSYTLPSSLEGQINKAVITLRFYDVYDWLQQDISKAHWVSEPFVEEEFNL</sequence>
<proteinExistence type="predicted"/>
<evidence type="ECO:0000313" key="1">
    <source>
        <dbReference type="EMBL" id="GAG66729.1"/>
    </source>
</evidence>
<dbReference type="AlphaFoldDB" id="X0ZBY1"/>
<protein>
    <submittedName>
        <fullName evidence="1">Uncharacterized protein</fullName>
    </submittedName>
</protein>
<reference evidence="1" key="1">
    <citation type="journal article" date="2014" name="Front. Microbiol.">
        <title>High frequency of phylogenetically diverse reductive dehalogenase-homologous genes in deep subseafloor sedimentary metagenomes.</title>
        <authorList>
            <person name="Kawai M."/>
            <person name="Futagami T."/>
            <person name="Toyoda A."/>
            <person name="Takaki Y."/>
            <person name="Nishi S."/>
            <person name="Hori S."/>
            <person name="Arai W."/>
            <person name="Tsubouchi T."/>
            <person name="Morono Y."/>
            <person name="Uchiyama I."/>
            <person name="Ito T."/>
            <person name="Fujiyama A."/>
            <person name="Inagaki F."/>
            <person name="Takami H."/>
        </authorList>
    </citation>
    <scope>NUCLEOTIDE SEQUENCE</scope>
    <source>
        <strain evidence="1">Expedition CK06-06</strain>
    </source>
</reference>
<accession>X0ZBY1</accession>
<dbReference type="EMBL" id="BART01009333">
    <property type="protein sequence ID" value="GAG66729.1"/>
    <property type="molecule type" value="Genomic_DNA"/>
</dbReference>
<organism evidence="1">
    <name type="scientific">marine sediment metagenome</name>
    <dbReference type="NCBI Taxonomy" id="412755"/>
    <lineage>
        <taxon>unclassified sequences</taxon>
        <taxon>metagenomes</taxon>
        <taxon>ecological metagenomes</taxon>
    </lineage>
</organism>
<name>X0ZBY1_9ZZZZ</name>